<keyword evidence="3" id="KW-1185">Reference proteome</keyword>
<dbReference type="Proteomes" id="UP001194580">
    <property type="component" value="Unassembled WGS sequence"/>
</dbReference>
<organism evidence="2 3">
    <name type="scientific">Linnemannia exigua</name>
    <dbReference type="NCBI Taxonomy" id="604196"/>
    <lineage>
        <taxon>Eukaryota</taxon>
        <taxon>Fungi</taxon>
        <taxon>Fungi incertae sedis</taxon>
        <taxon>Mucoromycota</taxon>
        <taxon>Mortierellomycotina</taxon>
        <taxon>Mortierellomycetes</taxon>
        <taxon>Mortierellales</taxon>
        <taxon>Mortierellaceae</taxon>
        <taxon>Linnemannia</taxon>
    </lineage>
</organism>
<gene>
    <name evidence="2" type="ORF">BGZ95_004900</name>
</gene>
<feature type="signal peptide" evidence="1">
    <location>
        <begin position="1"/>
        <end position="21"/>
    </location>
</feature>
<comment type="caution">
    <text evidence="2">The sequence shown here is derived from an EMBL/GenBank/DDBJ whole genome shotgun (WGS) entry which is preliminary data.</text>
</comment>
<feature type="chain" id="PRO_5042229884" evidence="1">
    <location>
        <begin position="22"/>
        <end position="337"/>
    </location>
</feature>
<dbReference type="EMBL" id="JAAAIL010002274">
    <property type="protein sequence ID" value="KAG0258682.1"/>
    <property type="molecule type" value="Genomic_DNA"/>
</dbReference>
<name>A0AAD4D2V4_9FUNG</name>
<protein>
    <submittedName>
        <fullName evidence="2">Uncharacterized protein</fullName>
    </submittedName>
</protein>
<evidence type="ECO:0000256" key="1">
    <source>
        <dbReference type="SAM" id="SignalP"/>
    </source>
</evidence>
<reference evidence="2" key="1">
    <citation type="journal article" date="2020" name="Fungal Divers.">
        <title>Resolving the Mortierellaceae phylogeny through synthesis of multi-gene phylogenetics and phylogenomics.</title>
        <authorList>
            <person name="Vandepol N."/>
            <person name="Liber J."/>
            <person name="Desiro A."/>
            <person name="Na H."/>
            <person name="Kennedy M."/>
            <person name="Barry K."/>
            <person name="Grigoriev I.V."/>
            <person name="Miller A.N."/>
            <person name="O'Donnell K."/>
            <person name="Stajich J.E."/>
            <person name="Bonito G."/>
        </authorList>
    </citation>
    <scope>NUCLEOTIDE SEQUENCE</scope>
    <source>
        <strain evidence="2">NRRL 28262</strain>
    </source>
</reference>
<feature type="non-terminal residue" evidence="2">
    <location>
        <position position="337"/>
    </location>
</feature>
<keyword evidence="1" id="KW-0732">Signal</keyword>
<evidence type="ECO:0000313" key="3">
    <source>
        <dbReference type="Proteomes" id="UP001194580"/>
    </source>
</evidence>
<evidence type="ECO:0000313" key="2">
    <source>
        <dbReference type="EMBL" id="KAG0258682.1"/>
    </source>
</evidence>
<accession>A0AAD4D2V4</accession>
<proteinExistence type="predicted"/>
<sequence length="337" mass="35663">MRLSALAVVVTAIAAVQAASAAIEPSIVLDEHSCIRTGDLVTCTNIVDPASASATSIVAEPAKSDPPCTNIGGRIICYNQVDPATLNSNFFPCERVGNANRCPCPRPWLCPAVNGKPVAKAAAAGADVEPLDRDPFCSKVGGKLVCYYKVDPAIDLKYISCDRIRGEVYNCPCTPGSRIKCYHNFEPSAAAASIEPATVKPDVYCTIIGGKRICQRTVEPPITAGAVESTGDVSIKSCKLVRGNLWCLCGRNEWCPASKLEPAANEPVASVESTGDVSIKSCKLVRGNLWCLCGRNEWCPASKLEPAANEPVASVESTGDVSIKSCKLVRGNLWCLC</sequence>
<dbReference type="AlphaFoldDB" id="A0AAD4D2V4"/>